<evidence type="ECO:0000313" key="3">
    <source>
        <dbReference type="Proteomes" id="UP000789524"/>
    </source>
</evidence>
<evidence type="ECO:0000256" key="1">
    <source>
        <dbReference type="SAM" id="MobiDB-lite"/>
    </source>
</evidence>
<evidence type="ECO:0000313" key="2">
    <source>
        <dbReference type="EMBL" id="CAG9563407.1"/>
    </source>
</evidence>
<feature type="compositionally biased region" description="Gly residues" evidence="1">
    <location>
        <begin position="25"/>
        <end position="45"/>
    </location>
</feature>
<proteinExistence type="predicted"/>
<comment type="caution">
    <text evidence="2">The sequence shown here is derived from an EMBL/GenBank/DDBJ whole genome shotgun (WGS) entry which is preliminary data.</text>
</comment>
<reference evidence="2" key="1">
    <citation type="submission" date="2021-09" db="EMBL/GenBank/DDBJ databases">
        <authorList>
            <person name="Martin H S."/>
        </authorList>
    </citation>
    <scope>NUCLEOTIDE SEQUENCE</scope>
</reference>
<dbReference type="EMBL" id="CAKASE010000049">
    <property type="protein sequence ID" value="CAG9563407.1"/>
    <property type="molecule type" value="Genomic_DNA"/>
</dbReference>
<name>A0A8J2QI53_9NEOP</name>
<dbReference type="OrthoDB" id="7441339at2759"/>
<gene>
    <name evidence="2" type="ORF">DCHRY22_LOCUS4548</name>
</gene>
<keyword evidence="3" id="KW-1185">Reference proteome</keyword>
<feature type="region of interest" description="Disordered" evidence="1">
    <location>
        <begin position="1"/>
        <end position="56"/>
    </location>
</feature>
<accession>A0A8J2QI53</accession>
<protein>
    <submittedName>
        <fullName evidence="2">(African queen) hypothetical protein</fullName>
    </submittedName>
</protein>
<sequence>MMRGKENTIGASAGEGSNSEAMWPAGGGGGGGRGGGGAAGRGGGEPASSRAATASPVRVEELLETLVCESAPSDTLLVYGVP</sequence>
<dbReference type="AlphaFoldDB" id="A0A8J2QI53"/>
<organism evidence="2 3">
    <name type="scientific">Danaus chrysippus</name>
    <name type="common">African queen</name>
    <dbReference type="NCBI Taxonomy" id="151541"/>
    <lineage>
        <taxon>Eukaryota</taxon>
        <taxon>Metazoa</taxon>
        <taxon>Ecdysozoa</taxon>
        <taxon>Arthropoda</taxon>
        <taxon>Hexapoda</taxon>
        <taxon>Insecta</taxon>
        <taxon>Pterygota</taxon>
        <taxon>Neoptera</taxon>
        <taxon>Endopterygota</taxon>
        <taxon>Lepidoptera</taxon>
        <taxon>Glossata</taxon>
        <taxon>Ditrysia</taxon>
        <taxon>Papilionoidea</taxon>
        <taxon>Nymphalidae</taxon>
        <taxon>Danainae</taxon>
        <taxon>Danaini</taxon>
        <taxon>Danaina</taxon>
        <taxon>Danaus</taxon>
        <taxon>Anosia</taxon>
    </lineage>
</organism>
<dbReference type="Proteomes" id="UP000789524">
    <property type="component" value="Unassembled WGS sequence"/>
</dbReference>